<accession>A0A3D9LHW8</accession>
<protein>
    <submittedName>
        <fullName evidence="2">Uncharacterized protein</fullName>
    </submittedName>
</protein>
<dbReference type="EMBL" id="QREH01000001">
    <property type="protein sequence ID" value="REE05266.1"/>
    <property type="molecule type" value="Genomic_DNA"/>
</dbReference>
<feature type="transmembrane region" description="Helical" evidence="1">
    <location>
        <begin position="30"/>
        <end position="49"/>
    </location>
</feature>
<dbReference type="Proteomes" id="UP000256727">
    <property type="component" value="Unassembled WGS sequence"/>
</dbReference>
<evidence type="ECO:0000313" key="2">
    <source>
        <dbReference type="EMBL" id="REE05266.1"/>
    </source>
</evidence>
<sequence length="78" mass="8458">MIWLYIVAIAAAATILVSFATRPVGFTLALVQILAFLALAFGLFGWFAILQDQVFLWYIGVGGGIWLLVTVLRRAAAS</sequence>
<keyword evidence="1" id="KW-0472">Membrane</keyword>
<keyword evidence="1" id="KW-1133">Transmembrane helix</keyword>
<feature type="transmembrane region" description="Helical" evidence="1">
    <location>
        <begin position="56"/>
        <end position="76"/>
    </location>
</feature>
<keyword evidence="3" id="KW-1185">Reference proteome</keyword>
<reference evidence="2 3" key="1">
    <citation type="submission" date="2018-07" db="EMBL/GenBank/DDBJ databases">
        <title>Sequencing the genomes of 1000 actinobacteria strains.</title>
        <authorList>
            <person name="Klenk H.-P."/>
        </authorList>
    </citation>
    <scope>NUCLEOTIDE SEQUENCE [LARGE SCALE GENOMIC DNA]</scope>
    <source>
        <strain evidence="2 3">DSM 14442</strain>
    </source>
</reference>
<organism evidence="2 3">
    <name type="scientific">Citricoccus muralis</name>
    <dbReference type="NCBI Taxonomy" id="169134"/>
    <lineage>
        <taxon>Bacteria</taxon>
        <taxon>Bacillati</taxon>
        <taxon>Actinomycetota</taxon>
        <taxon>Actinomycetes</taxon>
        <taxon>Micrococcales</taxon>
        <taxon>Micrococcaceae</taxon>
        <taxon>Citricoccus</taxon>
    </lineage>
</organism>
<proteinExistence type="predicted"/>
<name>A0A3D9LHW8_9MICC</name>
<dbReference type="AlphaFoldDB" id="A0A3D9LHW8"/>
<evidence type="ECO:0000313" key="3">
    <source>
        <dbReference type="Proteomes" id="UP000256727"/>
    </source>
</evidence>
<keyword evidence="1" id="KW-0812">Transmembrane</keyword>
<dbReference type="RefSeq" id="WP_115933077.1">
    <property type="nucleotide sequence ID" value="NZ_QREH01000001.1"/>
</dbReference>
<comment type="caution">
    <text evidence="2">The sequence shown here is derived from an EMBL/GenBank/DDBJ whole genome shotgun (WGS) entry which is preliminary data.</text>
</comment>
<gene>
    <name evidence="2" type="ORF">C8E99_3139</name>
</gene>
<evidence type="ECO:0000256" key="1">
    <source>
        <dbReference type="SAM" id="Phobius"/>
    </source>
</evidence>